<comment type="cofactor">
    <cofactor evidence="12">
        <name>Mg(2+)</name>
        <dbReference type="ChEBI" id="CHEBI:18420"/>
    </cofactor>
    <cofactor evidence="12">
        <name>Mn(2+)</name>
        <dbReference type="ChEBI" id="CHEBI:29035"/>
    </cofactor>
    <text evidence="12">Binds 2 magnesium or manganese ions per subunit.</text>
</comment>
<keyword evidence="12" id="KW-0464">Manganese</keyword>
<dbReference type="Gene3D" id="3.30.470.20">
    <property type="entry name" value="ATP-grasp fold, B domain"/>
    <property type="match status" value="1"/>
</dbReference>
<evidence type="ECO:0000256" key="1">
    <source>
        <dbReference type="ARBA" id="ARBA00004496"/>
    </source>
</evidence>
<dbReference type="NCBIfam" id="TIGR01205">
    <property type="entry name" value="D_ala_D_alaTIGR"/>
    <property type="match status" value="1"/>
</dbReference>
<organism evidence="15 16">
    <name type="scientific">Candidatus Taylorbacteria bacterium RIFCSPHIGHO2_02_FULL_44_12</name>
    <dbReference type="NCBI Taxonomy" id="1802308"/>
    <lineage>
        <taxon>Bacteria</taxon>
        <taxon>Candidatus Tayloriibacteriota</taxon>
    </lineage>
</organism>
<dbReference type="EC" id="6.3.2.4" evidence="10"/>
<dbReference type="SUPFAM" id="SSF56059">
    <property type="entry name" value="Glutathione synthetase ATP-binding domain-like"/>
    <property type="match status" value="1"/>
</dbReference>
<feature type="active site" evidence="11">
    <location>
        <position position="16"/>
    </location>
</feature>
<dbReference type="InterPro" id="IPR011761">
    <property type="entry name" value="ATP-grasp"/>
</dbReference>
<comment type="pathway">
    <text evidence="10">Cell wall biogenesis; peptidoglycan biosynthesis.</text>
</comment>
<evidence type="ECO:0000256" key="5">
    <source>
        <dbReference type="ARBA" id="ARBA00022741"/>
    </source>
</evidence>
<dbReference type="InterPro" id="IPR011127">
    <property type="entry name" value="Dala_Dala_lig_N"/>
</dbReference>
<keyword evidence="12" id="KW-0460">Magnesium</keyword>
<comment type="caution">
    <text evidence="15">The sequence shown here is derived from an EMBL/GenBank/DDBJ whole genome shotgun (WGS) entry which is preliminary data.</text>
</comment>
<evidence type="ECO:0000313" key="15">
    <source>
        <dbReference type="EMBL" id="OHA24020.1"/>
    </source>
</evidence>
<dbReference type="InterPro" id="IPR011095">
    <property type="entry name" value="Dala_Dala_lig_C"/>
</dbReference>
<accession>A0A1G2MJC5</accession>
<feature type="binding site" evidence="12">
    <location>
        <position position="288"/>
    </location>
    <ligand>
        <name>Mg(2+)</name>
        <dbReference type="ChEBI" id="CHEBI:18420"/>
        <label>1</label>
    </ligand>
</feature>
<evidence type="ECO:0000259" key="14">
    <source>
        <dbReference type="PROSITE" id="PS50975"/>
    </source>
</evidence>
<dbReference type="InterPro" id="IPR016185">
    <property type="entry name" value="PreATP-grasp_dom_sf"/>
</dbReference>
<dbReference type="InterPro" id="IPR005905">
    <property type="entry name" value="D_ala_D_ala"/>
</dbReference>
<dbReference type="GO" id="GO:0005524">
    <property type="term" value="F:ATP binding"/>
    <property type="evidence" value="ECO:0007669"/>
    <property type="project" value="UniProtKB-UniRule"/>
</dbReference>
<dbReference type="HAMAP" id="MF_00047">
    <property type="entry name" value="Dala_Dala_lig"/>
    <property type="match status" value="1"/>
</dbReference>
<evidence type="ECO:0000256" key="12">
    <source>
        <dbReference type="PIRSR" id="PIRSR039102-3"/>
    </source>
</evidence>
<dbReference type="SUPFAM" id="SSF52440">
    <property type="entry name" value="PreATP-grasp domain"/>
    <property type="match status" value="1"/>
</dbReference>
<comment type="similarity">
    <text evidence="2 10">Belongs to the D-alanine--D-alanine ligase family.</text>
</comment>
<dbReference type="InterPro" id="IPR000291">
    <property type="entry name" value="D-Ala_lig_Van_CS"/>
</dbReference>
<evidence type="ECO:0000256" key="6">
    <source>
        <dbReference type="ARBA" id="ARBA00022840"/>
    </source>
</evidence>
<dbReference type="GO" id="GO:0071555">
    <property type="term" value="P:cell wall organization"/>
    <property type="evidence" value="ECO:0007669"/>
    <property type="project" value="UniProtKB-KW"/>
</dbReference>
<dbReference type="PROSITE" id="PS00844">
    <property type="entry name" value="DALA_DALA_LIGASE_2"/>
    <property type="match status" value="1"/>
</dbReference>
<feature type="active site" evidence="11">
    <location>
        <position position="299"/>
    </location>
</feature>
<keyword evidence="7 10" id="KW-0133">Cell shape</keyword>
<dbReference type="GO" id="GO:0009252">
    <property type="term" value="P:peptidoglycan biosynthetic process"/>
    <property type="evidence" value="ECO:0007669"/>
    <property type="project" value="UniProtKB-UniRule"/>
</dbReference>
<dbReference type="Gene3D" id="3.40.50.20">
    <property type="match status" value="1"/>
</dbReference>
<keyword evidence="5 13" id="KW-0547">Nucleotide-binding</keyword>
<evidence type="ECO:0000256" key="7">
    <source>
        <dbReference type="ARBA" id="ARBA00022960"/>
    </source>
</evidence>
<dbReference type="PANTHER" id="PTHR23132:SF23">
    <property type="entry name" value="D-ALANINE--D-ALANINE LIGASE B"/>
    <property type="match status" value="1"/>
</dbReference>
<feature type="binding site" evidence="12">
    <location>
        <position position="275"/>
    </location>
    <ligand>
        <name>Mg(2+)</name>
        <dbReference type="ChEBI" id="CHEBI:18420"/>
        <label>1</label>
    </ligand>
</feature>
<proteinExistence type="inferred from homology"/>
<dbReference type="GO" id="GO:0008360">
    <property type="term" value="P:regulation of cell shape"/>
    <property type="evidence" value="ECO:0007669"/>
    <property type="project" value="UniProtKB-KW"/>
</dbReference>
<dbReference type="Proteomes" id="UP000178413">
    <property type="component" value="Unassembled WGS sequence"/>
</dbReference>
<dbReference type="NCBIfam" id="NF002378">
    <property type="entry name" value="PRK01372.1"/>
    <property type="match status" value="1"/>
</dbReference>
<dbReference type="AlphaFoldDB" id="A0A1G2MJC5"/>
<keyword evidence="9 10" id="KW-0961">Cell wall biogenesis/degradation</keyword>
<evidence type="ECO:0000256" key="9">
    <source>
        <dbReference type="ARBA" id="ARBA00023316"/>
    </source>
</evidence>
<protein>
    <recommendedName>
        <fullName evidence="10">D-alanine--D-alanine ligase</fullName>
        <ecNumber evidence="10">6.3.2.4</ecNumber>
    </recommendedName>
    <alternativeName>
        <fullName evidence="10">D-Ala-D-Ala ligase</fullName>
    </alternativeName>
    <alternativeName>
        <fullName evidence="10">D-alanylalanine synthetase</fullName>
    </alternativeName>
</protein>
<comment type="catalytic activity">
    <reaction evidence="10">
        <text>2 D-alanine + ATP = D-alanyl-D-alanine + ADP + phosphate + H(+)</text>
        <dbReference type="Rhea" id="RHEA:11224"/>
        <dbReference type="ChEBI" id="CHEBI:15378"/>
        <dbReference type="ChEBI" id="CHEBI:30616"/>
        <dbReference type="ChEBI" id="CHEBI:43474"/>
        <dbReference type="ChEBI" id="CHEBI:57416"/>
        <dbReference type="ChEBI" id="CHEBI:57822"/>
        <dbReference type="ChEBI" id="CHEBI:456216"/>
        <dbReference type="EC" id="6.3.2.4"/>
    </reaction>
</comment>
<feature type="domain" description="ATP-grasp" evidence="14">
    <location>
        <begin position="114"/>
        <end position="321"/>
    </location>
</feature>
<keyword evidence="3 10" id="KW-0963">Cytoplasm</keyword>
<sequence length="335" mass="37068">MHLTRIGVVRGGPSSEYEVSLNTGANILATLQKHFEDYYCAHDIFIDRQGSWHMDGLIISLEDISRRIDMVFNALHGSYGEDGQIQSLLEAHGIPFSGSGSVASAVGMNKIMTKNIFKKHGIQTPFHKEIVSNDIQDHSDQITTALFHSLLLPVVVKPASSGSSVGVCIVRNYSDLPQALLSASIHSNSVLIEEFIPGIEATCGVVEGFRGEELYALPPIEIRPHEEFFDYEAKYKGKSEEIVPATFAENIKKKIESLSKNIHQALGLRHYSRSDFIIHPRRGIYALEVNTLPGLTSESLLPKSLRAVGSDLPEFVDHVISLSLGRRDHGKNYHL</sequence>
<dbReference type="InterPro" id="IPR013815">
    <property type="entry name" value="ATP_grasp_subdomain_1"/>
</dbReference>
<evidence type="ECO:0000256" key="4">
    <source>
        <dbReference type="ARBA" id="ARBA00022598"/>
    </source>
</evidence>
<evidence type="ECO:0000256" key="11">
    <source>
        <dbReference type="PIRSR" id="PIRSR039102-1"/>
    </source>
</evidence>
<keyword evidence="6 13" id="KW-0067">ATP-binding</keyword>
<dbReference type="Pfam" id="PF01820">
    <property type="entry name" value="Dala_Dala_lig_N"/>
    <property type="match status" value="1"/>
</dbReference>
<evidence type="ECO:0000256" key="8">
    <source>
        <dbReference type="ARBA" id="ARBA00022984"/>
    </source>
</evidence>
<dbReference type="GO" id="GO:0005737">
    <property type="term" value="C:cytoplasm"/>
    <property type="evidence" value="ECO:0007669"/>
    <property type="project" value="UniProtKB-SubCell"/>
</dbReference>
<dbReference type="PROSITE" id="PS00843">
    <property type="entry name" value="DALA_DALA_LIGASE_1"/>
    <property type="match status" value="1"/>
</dbReference>
<gene>
    <name evidence="10" type="primary">ddl</name>
    <name evidence="15" type="ORF">A3D50_01500</name>
</gene>
<evidence type="ECO:0000313" key="16">
    <source>
        <dbReference type="Proteomes" id="UP000178413"/>
    </source>
</evidence>
<name>A0A1G2MJC5_9BACT</name>
<reference evidence="15 16" key="1">
    <citation type="journal article" date="2016" name="Nat. Commun.">
        <title>Thousands of microbial genomes shed light on interconnected biogeochemical processes in an aquifer system.</title>
        <authorList>
            <person name="Anantharaman K."/>
            <person name="Brown C.T."/>
            <person name="Hug L.A."/>
            <person name="Sharon I."/>
            <person name="Castelle C.J."/>
            <person name="Probst A.J."/>
            <person name="Thomas B.C."/>
            <person name="Singh A."/>
            <person name="Wilkins M.J."/>
            <person name="Karaoz U."/>
            <person name="Brodie E.L."/>
            <person name="Williams K.H."/>
            <person name="Hubbard S.S."/>
            <person name="Banfield J.F."/>
        </authorList>
    </citation>
    <scope>NUCLEOTIDE SEQUENCE [LARGE SCALE GENOMIC DNA]</scope>
</reference>
<dbReference type="PIRSF" id="PIRSF039102">
    <property type="entry name" value="Ddl/VanB"/>
    <property type="match status" value="1"/>
</dbReference>
<feature type="binding site" evidence="12">
    <location>
        <position position="288"/>
    </location>
    <ligand>
        <name>Mg(2+)</name>
        <dbReference type="ChEBI" id="CHEBI:18420"/>
        <label>2</label>
    </ligand>
</feature>
<dbReference type="GO" id="GO:0046872">
    <property type="term" value="F:metal ion binding"/>
    <property type="evidence" value="ECO:0007669"/>
    <property type="project" value="UniProtKB-KW"/>
</dbReference>
<dbReference type="STRING" id="1802308.A3D50_01500"/>
<dbReference type="Gene3D" id="3.30.1490.20">
    <property type="entry name" value="ATP-grasp fold, A domain"/>
    <property type="match status" value="1"/>
</dbReference>
<dbReference type="UniPathway" id="UPA00219"/>
<dbReference type="Pfam" id="PF07478">
    <property type="entry name" value="Dala_Dala_lig_C"/>
    <property type="match status" value="1"/>
</dbReference>
<comment type="function">
    <text evidence="10">Cell wall formation.</text>
</comment>
<dbReference type="PROSITE" id="PS50975">
    <property type="entry name" value="ATP_GRASP"/>
    <property type="match status" value="1"/>
</dbReference>
<dbReference type="GO" id="GO:0008716">
    <property type="term" value="F:D-alanine-D-alanine ligase activity"/>
    <property type="evidence" value="ECO:0007669"/>
    <property type="project" value="UniProtKB-UniRule"/>
</dbReference>
<feature type="binding site" evidence="12">
    <location>
        <position position="290"/>
    </location>
    <ligand>
        <name>Mg(2+)</name>
        <dbReference type="ChEBI" id="CHEBI:18420"/>
        <label>2</label>
    </ligand>
</feature>
<evidence type="ECO:0000256" key="3">
    <source>
        <dbReference type="ARBA" id="ARBA00022490"/>
    </source>
</evidence>
<keyword evidence="8 10" id="KW-0573">Peptidoglycan synthesis</keyword>
<evidence type="ECO:0000256" key="10">
    <source>
        <dbReference type="HAMAP-Rule" id="MF_00047"/>
    </source>
</evidence>
<comment type="subcellular location">
    <subcellularLocation>
        <location evidence="1 10">Cytoplasm</location>
    </subcellularLocation>
</comment>
<keyword evidence="12" id="KW-0479">Metal-binding</keyword>
<feature type="active site" evidence="11">
    <location>
        <position position="163"/>
    </location>
</feature>
<evidence type="ECO:0000256" key="2">
    <source>
        <dbReference type="ARBA" id="ARBA00010871"/>
    </source>
</evidence>
<evidence type="ECO:0000256" key="13">
    <source>
        <dbReference type="PROSITE-ProRule" id="PRU00409"/>
    </source>
</evidence>
<keyword evidence="4 10" id="KW-0436">Ligase</keyword>
<dbReference type="PANTHER" id="PTHR23132">
    <property type="entry name" value="D-ALANINE--D-ALANINE LIGASE"/>
    <property type="match status" value="1"/>
</dbReference>
<dbReference type="EMBL" id="MHRM01000013">
    <property type="protein sequence ID" value="OHA24020.1"/>
    <property type="molecule type" value="Genomic_DNA"/>
</dbReference>